<sequence length="517" mass="58050">MKRLLTIVVAMIFGCTTYAQPSVTNPGNKLLGIYVHQHWSYNHPYAARTWTLEDWTGYLDGVKKLGYNSVLIWPMLETIPDPMTPSDEANLAKIRKVIDLAKNEYQLNAYVVFCPNVSPKSEVGRKYTFEERPFFHTDDRVDPADPVAFGKLMEWRERLFKPLANADGLFIIDSDPGGYPGSTNLEFAYILTAHRRMLDNLRPGIEIYYWAHFGWESYSRFYETGELIPGKAEEVQEAMKLIEKQRIGPWGVASSGFGTTVGDAIGMGDKVLAFNYGAIEGEPSFPLTIFGGDRAYSGGQKQGQRGVFGNVQSHCLQLPNTFALARGAQGLPAEKDDYIAFADQLITGQGATIVEAWEALQGSDSKRMDKAAAALAKLRKTTFQTGTLKGLLFGDGTRFIDDLAAQLHVRSTLYTFKQALDKHPATHRNVKKSFAAFVDQIEAWQQRHGYSNHWYWPELIEALAKLESKPLDDTMATLSWLGEGDTPFEQVKSGLARLEDYSPRLINAMRQTLENWK</sequence>
<reference evidence="2" key="1">
    <citation type="journal article" date="2014" name="Int. J. Syst. Evol. Microbiol.">
        <title>Complete genome sequence of Corynebacterium casei LMG S-19264T (=DSM 44701T), isolated from a smear-ripened cheese.</title>
        <authorList>
            <consortium name="US DOE Joint Genome Institute (JGI-PGF)"/>
            <person name="Walter F."/>
            <person name="Albersmeier A."/>
            <person name="Kalinowski J."/>
            <person name="Ruckert C."/>
        </authorList>
    </citation>
    <scope>NUCLEOTIDE SEQUENCE</scope>
    <source>
        <strain evidence="2">CGMCC 1.12195</strain>
    </source>
</reference>
<reference evidence="2" key="2">
    <citation type="submission" date="2020-09" db="EMBL/GenBank/DDBJ databases">
        <authorList>
            <person name="Sun Q."/>
            <person name="Zhou Y."/>
        </authorList>
    </citation>
    <scope>NUCLEOTIDE SEQUENCE</scope>
    <source>
        <strain evidence="2">CGMCC 1.12195</strain>
    </source>
</reference>
<proteinExistence type="predicted"/>
<dbReference type="EMBL" id="BMER01000002">
    <property type="protein sequence ID" value="GGG89570.1"/>
    <property type="molecule type" value="Genomic_DNA"/>
</dbReference>
<gene>
    <name evidence="2" type="ORF">GCM10007415_24700</name>
</gene>
<organism evidence="2 3">
    <name type="scientific">Parapedobacter pyrenivorans</name>
    <dbReference type="NCBI Taxonomy" id="1305674"/>
    <lineage>
        <taxon>Bacteria</taxon>
        <taxon>Pseudomonadati</taxon>
        <taxon>Bacteroidota</taxon>
        <taxon>Sphingobacteriia</taxon>
        <taxon>Sphingobacteriales</taxon>
        <taxon>Sphingobacteriaceae</taxon>
        <taxon>Parapedobacter</taxon>
    </lineage>
</organism>
<dbReference type="RefSeq" id="WP_188506355.1">
    <property type="nucleotide sequence ID" value="NZ_BMER01000002.1"/>
</dbReference>
<evidence type="ECO:0000313" key="3">
    <source>
        <dbReference type="Proteomes" id="UP000660862"/>
    </source>
</evidence>
<accession>A0A917MD54</accession>
<keyword evidence="1" id="KW-0732">Signal</keyword>
<feature type="signal peptide" evidence="1">
    <location>
        <begin position="1"/>
        <end position="19"/>
    </location>
</feature>
<evidence type="ECO:0000256" key="1">
    <source>
        <dbReference type="SAM" id="SignalP"/>
    </source>
</evidence>
<feature type="chain" id="PRO_5037598597" description="Glycoside hydrolase family 5 domain-containing protein" evidence="1">
    <location>
        <begin position="20"/>
        <end position="517"/>
    </location>
</feature>
<dbReference type="Proteomes" id="UP000660862">
    <property type="component" value="Unassembled WGS sequence"/>
</dbReference>
<protein>
    <recommendedName>
        <fullName evidence="4">Glycoside hydrolase family 5 domain-containing protein</fullName>
    </recommendedName>
</protein>
<evidence type="ECO:0000313" key="2">
    <source>
        <dbReference type="EMBL" id="GGG89570.1"/>
    </source>
</evidence>
<evidence type="ECO:0008006" key="4">
    <source>
        <dbReference type="Google" id="ProtNLM"/>
    </source>
</evidence>
<dbReference type="InterPro" id="IPR017853">
    <property type="entry name" value="GH"/>
</dbReference>
<keyword evidence="3" id="KW-1185">Reference proteome</keyword>
<comment type="caution">
    <text evidence="2">The sequence shown here is derived from an EMBL/GenBank/DDBJ whole genome shotgun (WGS) entry which is preliminary data.</text>
</comment>
<name>A0A917MD54_9SPHI</name>
<dbReference type="PROSITE" id="PS51257">
    <property type="entry name" value="PROKAR_LIPOPROTEIN"/>
    <property type="match status" value="1"/>
</dbReference>
<dbReference type="AlphaFoldDB" id="A0A917MD54"/>
<dbReference type="SUPFAM" id="SSF51445">
    <property type="entry name" value="(Trans)glycosidases"/>
    <property type="match status" value="1"/>
</dbReference>